<evidence type="ECO:0000256" key="1">
    <source>
        <dbReference type="ARBA" id="ARBA00022679"/>
    </source>
</evidence>
<evidence type="ECO:0000313" key="4">
    <source>
        <dbReference type="EMBL" id="KAJ8748695.1"/>
    </source>
</evidence>
<evidence type="ECO:0000259" key="3">
    <source>
        <dbReference type="PROSITE" id="PS50127"/>
    </source>
</evidence>
<protein>
    <recommendedName>
        <fullName evidence="3">UBC core domain-containing protein</fullName>
    </recommendedName>
</protein>
<organism evidence="4 5">
    <name type="scientific">Erythroxylum novogranatense</name>
    <dbReference type="NCBI Taxonomy" id="1862640"/>
    <lineage>
        <taxon>Eukaryota</taxon>
        <taxon>Viridiplantae</taxon>
        <taxon>Streptophyta</taxon>
        <taxon>Embryophyta</taxon>
        <taxon>Tracheophyta</taxon>
        <taxon>Spermatophyta</taxon>
        <taxon>Magnoliopsida</taxon>
        <taxon>eudicotyledons</taxon>
        <taxon>Gunneridae</taxon>
        <taxon>Pentapetalae</taxon>
        <taxon>rosids</taxon>
        <taxon>fabids</taxon>
        <taxon>Malpighiales</taxon>
        <taxon>Erythroxylaceae</taxon>
        <taxon>Erythroxylum</taxon>
    </lineage>
</organism>
<dbReference type="SUPFAM" id="SSF54495">
    <property type="entry name" value="UBC-like"/>
    <property type="match status" value="1"/>
</dbReference>
<dbReference type="GO" id="GO:0061631">
    <property type="term" value="F:ubiquitin conjugating enzyme activity"/>
    <property type="evidence" value="ECO:0007669"/>
    <property type="project" value="TreeGrafter"/>
</dbReference>
<keyword evidence="2" id="KW-0833">Ubl conjugation pathway</keyword>
<gene>
    <name evidence="4" type="ORF">K2173_008140</name>
</gene>
<comment type="caution">
    <text evidence="4">The sequence shown here is derived from an EMBL/GenBank/DDBJ whole genome shotgun (WGS) entry which is preliminary data.</text>
</comment>
<accession>A0AAV8S9H5</accession>
<dbReference type="PANTHER" id="PTHR46116:SF13">
    <property type="entry name" value="UBIQUITIN-CONJUGATING ENZYME E2 24-RELATED"/>
    <property type="match status" value="1"/>
</dbReference>
<reference evidence="4 5" key="1">
    <citation type="submission" date="2021-09" db="EMBL/GenBank/DDBJ databases">
        <title>Genomic insights and catalytic innovation underlie evolution of tropane alkaloids biosynthesis.</title>
        <authorList>
            <person name="Wang Y.-J."/>
            <person name="Tian T."/>
            <person name="Huang J.-P."/>
            <person name="Huang S.-X."/>
        </authorList>
    </citation>
    <scope>NUCLEOTIDE SEQUENCE [LARGE SCALE GENOMIC DNA]</scope>
    <source>
        <strain evidence="4">KIB-2018</strain>
        <tissue evidence="4">Leaf</tissue>
    </source>
</reference>
<sequence>MDKKLTEEANCHGEIEEFEDVVDKGFKELKNFEVLQDPPSDHRFINRNMQRYVRQIFSDTCSVGKRVFSESNFAKKIKTEWEILEATLPNSIMVRTYESRIDLMRACIVGLEGTPYCYGLFFFDIIFPNNYPAKPPELFYHAFGLELNPNLRKGGKVSLGLLNLSNWYQWLAQKELHWNPNKSDTLQVLLSIQNLILNQNPVLGGSQIDRERCLKGNKEIFMVSCESMLQTLRFPLSNFEVLIKGHFRKRAHSILSIYRAQMDSHSEKGMKELFFKLVKAFEANGAYCQHHYDKIEWSKEKETIF</sequence>
<feature type="domain" description="UBC core" evidence="3">
    <location>
        <begin position="72"/>
        <end position="238"/>
    </location>
</feature>
<dbReference type="InterPro" id="IPR000608">
    <property type="entry name" value="UBC"/>
</dbReference>
<dbReference type="SMART" id="SM00212">
    <property type="entry name" value="UBCc"/>
    <property type="match status" value="1"/>
</dbReference>
<dbReference type="Proteomes" id="UP001159364">
    <property type="component" value="Linkage Group LG12"/>
</dbReference>
<dbReference type="PROSITE" id="PS50127">
    <property type="entry name" value="UBC_2"/>
    <property type="match status" value="1"/>
</dbReference>
<keyword evidence="5" id="KW-1185">Reference proteome</keyword>
<dbReference type="AlphaFoldDB" id="A0AAV8S9H5"/>
<dbReference type="Gene3D" id="3.10.110.10">
    <property type="entry name" value="Ubiquitin Conjugating Enzyme"/>
    <property type="match status" value="1"/>
</dbReference>
<evidence type="ECO:0000313" key="5">
    <source>
        <dbReference type="Proteomes" id="UP001159364"/>
    </source>
</evidence>
<dbReference type="EMBL" id="JAIWQS010000012">
    <property type="protein sequence ID" value="KAJ8748695.1"/>
    <property type="molecule type" value="Genomic_DNA"/>
</dbReference>
<keyword evidence="1" id="KW-0808">Transferase</keyword>
<name>A0AAV8S9H5_9ROSI</name>
<dbReference type="PANTHER" id="PTHR46116">
    <property type="entry name" value="(E3-INDEPENDENT) E2 UBIQUITIN-CONJUGATING ENZYME"/>
    <property type="match status" value="1"/>
</dbReference>
<proteinExistence type="predicted"/>
<dbReference type="Pfam" id="PF00179">
    <property type="entry name" value="UQ_con"/>
    <property type="match status" value="1"/>
</dbReference>
<evidence type="ECO:0000256" key="2">
    <source>
        <dbReference type="ARBA" id="ARBA00022786"/>
    </source>
</evidence>
<dbReference type="InterPro" id="IPR016135">
    <property type="entry name" value="UBQ-conjugating_enzyme/RWD"/>
</dbReference>